<feature type="transmembrane region" description="Helical" evidence="8">
    <location>
        <begin position="108"/>
        <end position="126"/>
    </location>
</feature>
<feature type="transmembrane region" description="Helical" evidence="8">
    <location>
        <begin position="314"/>
        <end position="331"/>
    </location>
</feature>
<feature type="transmembrane region" description="Helical" evidence="8">
    <location>
        <begin position="188"/>
        <end position="214"/>
    </location>
</feature>
<evidence type="ECO:0000256" key="5">
    <source>
        <dbReference type="ARBA" id="ARBA00022692"/>
    </source>
</evidence>
<feature type="transmembrane region" description="Helical" evidence="8">
    <location>
        <begin position="20"/>
        <end position="40"/>
    </location>
</feature>
<evidence type="ECO:0000313" key="11">
    <source>
        <dbReference type="Proteomes" id="UP000184526"/>
    </source>
</evidence>
<feature type="transmembrane region" description="Helical" evidence="8">
    <location>
        <begin position="226"/>
        <end position="243"/>
    </location>
</feature>
<evidence type="ECO:0000313" key="10">
    <source>
        <dbReference type="EMBL" id="SHH74669.1"/>
    </source>
</evidence>
<keyword evidence="11" id="KW-1185">Reference proteome</keyword>
<dbReference type="EMBL" id="FQXP01000004">
    <property type="protein sequence ID" value="SHH74669.1"/>
    <property type="molecule type" value="Genomic_DNA"/>
</dbReference>
<dbReference type="PANTHER" id="PTHR33908:SF11">
    <property type="entry name" value="MEMBRANE PROTEIN"/>
    <property type="match status" value="1"/>
</dbReference>
<keyword evidence="6 8" id="KW-1133">Transmembrane helix</keyword>
<feature type="transmembrane region" description="Helical" evidence="8">
    <location>
        <begin position="337"/>
        <end position="356"/>
    </location>
</feature>
<evidence type="ECO:0000256" key="4">
    <source>
        <dbReference type="ARBA" id="ARBA00022679"/>
    </source>
</evidence>
<dbReference type="Pfam" id="PF13231">
    <property type="entry name" value="PMT_2"/>
    <property type="match status" value="1"/>
</dbReference>
<organism evidence="10 11">
    <name type="scientific">Clostridium collagenovorans DSM 3089</name>
    <dbReference type="NCBI Taxonomy" id="1121306"/>
    <lineage>
        <taxon>Bacteria</taxon>
        <taxon>Bacillati</taxon>
        <taxon>Bacillota</taxon>
        <taxon>Clostridia</taxon>
        <taxon>Eubacteriales</taxon>
        <taxon>Clostridiaceae</taxon>
        <taxon>Clostridium</taxon>
    </lineage>
</organism>
<dbReference type="OrthoDB" id="9792789at2"/>
<dbReference type="InterPro" id="IPR038731">
    <property type="entry name" value="RgtA/B/C-like"/>
</dbReference>
<dbReference type="AlphaFoldDB" id="A0A1M5VHD6"/>
<keyword evidence="5 8" id="KW-0812">Transmembrane</keyword>
<dbReference type="RefSeq" id="WP_072831206.1">
    <property type="nucleotide sequence ID" value="NZ_FQXP01000004.1"/>
</dbReference>
<keyword evidence="3 10" id="KW-0328">Glycosyltransferase</keyword>
<evidence type="ECO:0000256" key="3">
    <source>
        <dbReference type="ARBA" id="ARBA00022676"/>
    </source>
</evidence>
<feature type="domain" description="Glycosyltransferase RgtA/B/C/D-like" evidence="9">
    <location>
        <begin position="84"/>
        <end position="240"/>
    </location>
</feature>
<name>A0A1M5VHD6_9CLOT</name>
<reference evidence="10 11" key="1">
    <citation type="submission" date="2016-11" db="EMBL/GenBank/DDBJ databases">
        <authorList>
            <person name="Jaros S."/>
            <person name="Januszkiewicz K."/>
            <person name="Wedrychowicz H."/>
        </authorList>
    </citation>
    <scope>NUCLEOTIDE SEQUENCE [LARGE SCALE GENOMIC DNA]</scope>
    <source>
        <strain evidence="10 11">DSM 3089</strain>
    </source>
</reference>
<dbReference type="GO" id="GO:0005886">
    <property type="term" value="C:plasma membrane"/>
    <property type="evidence" value="ECO:0007669"/>
    <property type="project" value="UniProtKB-SubCell"/>
</dbReference>
<keyword evidence="7 8" id="KW-0472">Membrane</keyword>
<dbReference type="Proteomes" id="UP000184526">
    <property type="component" value="Unassembled WGS sequence"/>
</dbReference>
<gene>
    <name evidence="10" type="ORF">SAMN02745196_01300</name>
</gene>
<accession>A0A1M5VHD6</accession>
<dbReference type="PANTHER" id="PTHR33908">
    <property type="entry name" value="MANNOSYLTRANSFERASE YKCB-RELATED"/>
    <property type="match status" value="1"/>
</dbReference>
<feature type="transmembrane region" description="Helical" evidence="8">
    <location>
        <begin position="289"/>
        <end position="307"/>
    </location>
</feature>
<evidence type="ECO:0000256" key="6">
    <source>
        <dbReference type="ARBA" id="ARBA00022989"/>
    </source>
</evidence>
<evidence type="ECO:0000256" key="8">
    <source>
        <dbReference type="SAM" id="Phobius"/>
    </source>
</evidence>
<evidence type="ECO:0000256" key="7">
    <source>
        <dbReference type="ARBA" id="ARBA00023136"/>
    </source>
</evidence>
<sequence>MSKKTDENRVNIYEGIISLIERYSLIISLIILLVITYICFKNLGVFPVQDWDEARHGVSAYEMLKNNEYIINTYNYTQDYWNLKPPLSFWAIIASFKIFGTSVFSMRFYSAISMIITSIISARFIYKKYGKLESIISLISFSACLPLYMNHMGRHGDADSLFLLLFTIAMLCMMSIKENKRNLYFCGLAFALAFLTKSWHAFSIVAIGGLYLLFTCEIKKISLKQWVIFASSFIMPIAIWIALRIGKDGFKFLIEMVRYDLLARSNIALEGHTGDVWTYLEFIFSESRMLVILMCSIILLGIGYYSDKIMLRKNHLIGFGLWIIVPFAIFTKASTKLGWYIIPLYIPMIIVSSIIFGRLLKDKKVIKSIKIIVFVTLIATQLVYIKDIVNFVNTPSSDSVQKFIEKSAYYVEEVKGKRAYIDISGDEWSQSRLFLAEIIGDFKCENGGVGGFIKNKESAVLIAKKELYYDNQKFMMDTRVLFEDDEYVFVTK</sequence>
<dbReference type="STRING" id="1121306.SAMN02745196_01300"/>
<feature type="transmembrane region" description="Helical" evidence="8">
    <location>
        <begin position="160"/>
        <end position="176"/>
    </location>
</feature>
<dbReference type="GO" id="GO:0016763">
    <property type="term" value="F:pentosyltransferase activity"/>
    <property type="evidence" value="ECO:0007669"/>
    <property type="project" value="TreeGrafter"/>
</dbReference>
<proteinExistence type="predicted"/>
<protein>
    <submittedName>
        <fullName evidence="10">Dolichyl-phosphate-mannose-protein mannosyltransferase</fullName>
    </submittedName>
</protein>
<evidence type="ECO:0000259" key="9">
    <source>
        <dbReference type="Pfam" id="PF13231"/>
    </source>
</evidence>
<evidence type="ECO:0000256" key="1">
    <source>
        <dbReference type="ARBA" id="ARBA00004651"/>
    </source>
</evidence>
<keyword evidence="4 10" id="KW-0808">Transferase</keyword>
<dbReference type="GO" id="GO:0009103">
    <property type="term" value="P:lipopolysaccharide biosynthetic process"/>
    <property type="evidence" value="ECO:0007669"/>
    <property type="project" value="UniProtKB-ARBA"/>
</dbReference>
<evidence type="ECO:0000256" key="2">
    <source>
        <dbReference type="ARBA" id="ARBA00022475"/>
    </source>
</evidence>
<comment type="subcellular location">
    <subcellularLocation>
        <location evidence="1">Cell membrane</location>
        <topology evidence="1">Multi-pass membrane protein</topology>
    </subcellularLocation>
</comment>
<keyword evidence="2" id="KW-1003">Cell membrane</keyword>
<dbReference type="InterPro" id="IPR050297">
    <property type="entry name" value="LipidA_mod_glycosyltrf_83"/>
</dbReference>